<dbReference type="InterPro" id="IPR036910">
    <property type="entry name" value="HMG_box_dom_sf"/>
</dbReference>
<dbReference type="GO" id="GO:0000978">
    <property type="term" value="F:RNA polymerase II cis-regulatory region sequence-specific DNA binding"/>
    <property type="evidence" value="ECO:0007669"/>
    <property type="project" value="TreeGrafter"/>
</dbReference>
<dbReference type="PANTHER" id="PTHR10270">
    <property type="entry name" value="SOX TRANSCRIPTION FACTOR"/>
    <property type="match status" value="1"/>
</dbReference>
<evidence type="ECO:0000256" key="3">
    <source>
        <dbReference type="PROSITE-ProRule" id="PRU00267"/>
    </source>
</evidence>
<dbReference type="PANTHER" id="PTHR10270:SF161">
    <property type="entry name" value="SEX-DETERMINING REGION Y PROTEIN"/>
    <property type="match status" value="1"/>
</dbReference>
<feature type="DNA-binding region" description="HMG box" evidence="3">
    <location>
        <begin position="240"/>
        <end position="309"/>
    </location>
</feature>
<keyword evidence="2" id="KW-0804">Transcription</keyword>
<feature type="compositionally biased region" description="Polar residues" evidence="4">
    <location>
        <begin position="45"/>
        <end position="72"/>
    </location>
</feature>
<evidence type="ECO:0000256" key="2">
    <source>
        <dbReference type="ARBA" id="ARBA00023163"/>
    </source>
</evidence>
<dbReference type="Pfam" id="PF00505">
    <property type="entry name" value="HMG_box"/>
    <property type="match status" value="1"/>
</dbReference>
<comment type="caution">
    <text evidence="6">The sequence shown here is derived from an EMBL/GenBank/DDBJ whole genome shotgun (WGS) entry which is preliminary data.</text>
</comment>
<accession>A0AAN6JVH8</accession>
<reference evidence="6" key="1">
    <citation type="journal article" date="2023" name="PhytoFront">
        <title>Draft Genome Resources of Seven Strains of Tilletia horrida, Causal Agent of Kernel Smut of Rice.</title>
        <authorList>
            <person name="Khanal S."/>
            <person name="Antony Babu S."/>
            <person name="Zhou X.G."/>
        </authorList>
    </citation>
    <scope>NUCLEOTIDE SEQUENCE</scope>
    <source>
        <strain evidence="6">TX6</strain>
    </source>
</reference>
<evidence type="ECO:0000259" key="5">
    <source>
        <dbReference type="PROSITE" id="PS50118"/>
    </source>
</evidence>
<dbReference type="Proteomes" id="UP001176517">
    <property type="component" value="Unassembled WGS sequence"/>
</dbReference>
<keyword evidence="1 3" id="KW-0238">DNA-binding</keyword>
<keyword evidence="7" id="KW-1185">Reference proteome</keyword>
<keyword evidence="3" id="KW-0539">Nucleus</keyword>
<feature type="compositionally biased region" description="Polar residues" evidence="4">
    <location>
        <begin position="14"/>
        <end position="36"/>
    </location>
</feature>
<evidence type="ECO:0000313" key="6">
    <source>
        <dbReference type="EMBL" id="KAK0544747.1"/>
    </source>
</evidence>
<name>A0AAN6JVH8_9BASI</name>
<dbReference type="Gene3D" id="1.10.30.10">
    <property type="entry name" value="High mobility group box domain"/>
    <property type="match status" value="1"/>
</dbReference>
<dbReference type="InterPro" id="IPR009071">
    <property type="entry name" value="HMG_box_dom"/>
</dbReference>
<dbReference type="InterPro" id="IPR050140">
    <property type="entry name" value="SRY-related_HMG-box_TF-like"/>
</dbReference>
<feature type="compositionally biased region" description="Basic and acidic residues" evidence="4">
    <location>
        <begin position="167"/>
        <end position="182"/>
    </location>
</feature>
<feature type="region of interest" description="Disordered" evidence="4">
    <location>
        <begin position="1"/>
        <end position="78"/>
    </location>
</feature>
<protein>
    <recommendedName>
        <fullName evidence="5">HMG box domain-containing protein</fullName>
    </recommendedName>
</protein>
<feature type="compositionally biased region" description="Polar residues" evidence="4">
    <location>
        <begin position="719"/>
        <end position="732"/>
    </location>
</feature>
<dbReference type="CDD" id="cd01389">
    <property type="entry name" value="HMG-box_ROX1-like"/>
    <property type="match status" value="1"/>
</dbReference>
<dbReference type="EMBL" id="JAPDMZ010000265">
    <property type="protein sequence ID" value="KAK0544747.1"/>
    <property type="molecule type" value="Genomic_DNA"/>
</dbReference>
<evidence type="ECO:0000313" key="7">
    <source>
        <dbReference type="Proteomes" id="UP001176517"/>
    </source>
</evidence>
<evidence type="ECO:0000256" key="4">
    <source>
        <dbReference type="SAM" id="MobiDB-lite"/>
    </source>
</evidence>
<evidence type="ECO:0000256" key="1">
    <source>
        <dbReference type="ARBA" id="ARBA00023125"/>
    </source>
</evidence>
<dbReference type="GO" id="GO:0005634">
    <property type="term" value="C:nucleus"/>
    <property type="evidence" value="ECO:0007669"/>
    <property type="project" value="UniProtKB-UniRule"/>
</dbReference>
<dbReference type="GO" id="GO:0030154">
    <property type="term" value="P:cell differentiation"/>
    <property type="evidence" value="ECO:0007669"/>
    <property type="project" value="TreeGrafter"/>
</dbReference>
<feature type="region of interest" description="Disordered" evidence="4">
    <location>
        <begin position="719"/>
        <end position="742"/>
    </location>
</feature>
<dbReference type="GO" id="GO:0001228">
    <property type="term" value="F:DNA-binding transcription activator activity, RNA polymerase II-specific"/>
    <property type="evidence" value="ECO:0007669"/>
    <property type="project" value="TreeGrafter"/>
</dbReference>
<dbReference type="PROSITE" id="PS50118">
    <property type="entry name" value="HMG_BOX_2"/>
    <property type="match status" value="1"/>
</dbReference>
<organism evidence="6 7">
    <name type="scientific">Tilletia horrida</name>
    <dbReference type="NCBI Taxonomy" id="155126"/>
    <lineage>
        <taxon>Eukaryota</taxon>
        <taxon>Fungi</taxon>
        <taxon>Dikarya</taxon>
        <taxon>Basidiomycota</taxon>
        <taxon>Ustilaginomycotina</taxon>
        <taxon>Exobasidiomycetes</taxon>
        <taxon>Tilletiales</taxon>
        <taxon>Tilletiaceae</taxon>
        <taxon>Tilletia</taxon>
    </lineage>
</organism>
<gene>
    <name evidence="6" type="ORF">OC846_005946</name>
</gene>
<dbReference type="SMART" id="SM00398">
    <property type="entry name" value="HMG"/>
    <property type="match status" value="1"/>
</dbReference>
<proteinExistence type="predicted"/>
<dbReference type="AlphaFoldDB" id="A0AAN6JVH8"/>
<feature type="region of interest" description="Disordered" evidence="4">
    <location>
        <begin position="158"/>
        <end position="243"/>
    </location>
</feature>
<feature type="domain" description="HMG box" evidence="5">
    <location>
        <begin position="240"/>
        <end position="309"/>
    </location>
</feature>
<sequence length="742" mass="80005">MGDDAQEDIKPDMTSAQPLWSSDVFNQTGQNPSTFRAQDGWYASLASSRQTLSRDQSTSFDPVQNHPNQTLTLPMGTQLGPVPTRMTAPLMQMQHHMYERSSWPPGGTLNHGTIPATPRQDFGMPAAAHQGATPGYSHQIMSSRHDVHHSAGGVALERSSYQGGQDPHAHDDSLDASGHEDQTSETTSPLTMLPDDEDDARSADRNVASSSSRLQLPPAAQAVELAPEMKRQAPRSDGGPRRPMNAFLLFSRYRRKEVQLAGGSTITTAQFSAMLGQEWRNLSDDRRKFWQNEAMSVRDQFNRQYPTYRYSRTKKRLRGVDRSRYSTTAGGYAYDADEGSRETYPATGSTMTFPSSQVSSQYPYQQASTSSHHNIAPVPMTFQTPQPTPYNPGMWSTPTSTAGSTPGSAAVSPTASFYTRSMFPQADSERGTASPQHPAAWSERRSSAALLGQLIPTQPSLYASFPRMTSSAAPPPTVPLGMQDTRADEFGGVGQTGNANSRHVQGGWGWTPSTRAPHTSVTTPTGSVGHDAQQPAGYGATSSLLMGSSQDIDRSGSIPRYLSIHALSNTQATQDWRRSLGSFAIPSTEGLPRRNLTYDSASVQADRKPSQMGVDLPYNHVLPEQSTGSTSASADQTSGGQYMQQSFSIPEQAQAGSSMTSALSQGLESTEGNIATVDEDETAQDNLGVISVTTSPVEPAAAAPTQERADFLRNTILTTPAFPSQTSGQAPSSFPEDGYARE</sequence>
<feature type="region of interest" description="Disordered" evidence="4">
    <location>
        <begin position="104"/>
        <end position="138"/>
    </location>
</feature>
<dbReference type="SUPFAM" id="SSF47095">
    <property type="entry name" value="HMG-box"/>
    <property type="match status" value="1"/>
</dbReference>